<feature type="chain" id="PRO_5040913981" evidence="1">
    <location>
        <begin position="24"/>
        <end position="77"/>
    </location>
</feature>
<comment type="caution">
    <text evidence="2">The sequence shown here is derived from an EMBL/GenBank/DDBJ whole genome shotgun (WGS) entry which is preliminary data.</text>
</comment>
<evidence type="ECO:0000256" key="1">
    <source>
        <dbReference type="SAM" id="SignalP"/>
    </source>
</evidence>
<reference evidence="2" key="1">
    <citation type="submission" date="2022-07" db="EMBL/GenBank/DDBJ databases">
        <title>Genome Sequence of Agrocybe chaxingu.</title>
        <authorList>
            <person name="Buettner E."/>
        </authorList>
    </citation>
    <scope>NUCLEOTIDE SEQUENCE</scope>
    <source>
        <strain evidence="2">MP-N11</strain>
    </source>
</reference>
<keyword evidence="1" id="KW-0732">Signal</keyword>
<dbReference type="Proteomes" id="UP001148786">
    <property type="component" value="Unassembled WGS sequence"/>
</dbReference>
<dbReference type="OrthoDB" id="3025387at2759"/>
<gene>
    <name evidence="2" type="ORF">NLJ89_g2767</name>
</gene>
<evidence type="ECO:0000313" key="3">
    <source>
        <dbReference type="Proteomes" id="UP001148786"/>
    </source>
</evidence>
<evidence type="ECO:0000313" key="2">
    <source>
        <dbReference type="EMBL" id="KAJ3513764.1"/>
    </source>
</evidence>
<dbReference type="EMBL" id="JANKHO010000180">
    <property type="protein sequence ID" value="KAJ3513764.1"/>
    <property type="molecule type" value="Genomic_DNA"/>
</dbReference>
<organism evidence="2 3">
    <name type="scientific">Agrocybe chaxingu</name>
    <dbReference type="NCBI Taxonomy" id="84603"/>
    <lineage>
        <taxon>Eukaryota</taxon>
        <taxon>Fungi</taxon>
        <taxon>Dikarya</taxon>
        <taxon>Basidiomycota</taxon>
        <taxon>Agaricomycotina</taxon>
        <taxon>Agaricomycetes</taxon>
        <taxon>Agaricomycetidae</taxon>
        <taxon>Agaricales</taxon>
        <taxon>Agaricineae</taxon>
        <taxon>Strophariaceae</taxon>
        <taxon>Agrocybe</taxon>
    </lineage>
</organism>
<sequence>MQFKTLAFAALQVLAVVALDVRADPDPTPEVLTAKRVVHTLIQQSPFLVESTTTVTWTQSASISPTEPVASPTPTIN</sequence>
<protein>
    <submittedName>
        <fullName evidence="2">Uncharacterized protein</fullName>
    </submittedName>
</protein>
<name>A0A9W8MXV6_9AGAR</name>
<accession>A0A9W8MXV6</accession>
<proteinExistence type="predicted"/>
<keyword evidence="3" id="KW-1185">Reference proteome</keyword>
<dbReference type="AlphaFoldDB" id="A0A9W8MXV6"/>
<feature type="signal peptide" evidence="1">
    <location>
        <begin position="1"/>
        <end position="23"/>
    </location>
</feature>